<dbReference type="EMBL" id="ML994654">
    <property type="protein sequence ID" value="KAF2181132.1"/>
    <property type="molecule type" value="Genomic_DNA"/>
</dbReference>
<keyword evidence="6" id="KW-1185">Reference proteome</keyword>
<evidence type="ECO:0000256" key="2">
    <source>
        <dbReference type="ARBA" id="ARBA00022801"/>
    </source>
</evidence>
<protein>
    <submittedName>
        <fullName evidence="5">Histidine triad-like motif-containing protein</fullName>
    </submittedName>
</protein>
<dbReference type="PANTHER" id="PTHR12486">
    <property type="entry name" value="APRATAXIN-RELATED"/>
    <property type="match status" value="1"/>
</dbReference>
<dbReference type="InterPro" id="IPR011146">
    <property type="entry name" value="HIT-like"/>
</dbReference>
<feature type="domain" description="HIT" evidence="4">
    <location>
        <begin position="33"/>
        <end position="152"/>
    </location>
</feature>
<reference evidence="5" key="1">
    <citation type="journal article" date="2020" name="Stud. Mycol.">
        <title>101 Dothideomycetes genomes: a test case for predicting lifestyles and emergence of pathogens.</title>
        <authorList>
            <person name="Haridas S."/>
            <person name="Albert R."/>
            <person name="Binder M."/>
            <person name="Bloem J."/>
            <person name="Labutti K."/>
            <person name="Salamov A."/>
            <person name="Andreopoulos B."/>
            <person name="Baker S."/>
            <person name="Barry K."/>
            <person name="Bills G."/>
            <person name="Bluhm B."/>
            <person name="Cannon C."/>
            <person name="Castanera R."/>
            <person name="Culley D."/>
            <person name="Daum C."/>
            <person name="Ezra D."/>
            <person name="Gonzalez J."/>
            <person name="Henrissat B."/>
            <person name="Kuo A."/>
            <person name="Liang C."/>
            <person name="Lipzen A."/>
            <person name="Lutzoni F."/>
            <person name="Magnuson J."/>
            <person name="Mondo S."/>
            <person name="Nolan M."/>
            <person name="Ohm R."/>
            <person name="Pangilinan J."/>
            <person name="Park H.-J."/>
            <person name="Ramirez L."/>
            <person name="Alfaro M."/>
            <person name="Sun H."/>
            <person name="Tritt A."/>
            <person name="Yoshinaga Y."/>
            <person name="Zwiers L.-H."/>
            <person name="Turgeon B."/>
            <person name="Goodwin S."/>
            <person name="Spatafora J."/>
            <person name="Crous P."/>
            <person name="Grigoriev I."/>
        </authorList>
    </citation>
    <scope>NUCLEOTIDE SEQUENCE</scope>
    <source>
        <strain evidence="5">CBS 207.26</strain>
    </source>
</reference>
<dbReference type="Gene3D" id="3.30.428.10">
    <property type="entry name" value="HIT-like"/>
    <property type="match status" value="1"/>
</dbReference>
<evidence type="ECO:0000259" key="4">
    <source>
        <dbReference type="PROSITE" id="PS51084"/>
    </source>
</evidence>
<dbReference type="Proteomes" id="UP000800200">
    <property type="component" value="Unassembled WGS sequence"/>
</dbReference>
<evidence type="ECO:0000256" key="1">
    <source>
        <dbReference type="ARBA" id="ARBA00022741"/>
    </source>
</evidence>
<dbReference type="InterPro" id="IPR036265">
    <property type="entry name" value="HIT-like_sf"/>
</dbReference>
<gene>
    <name evidence="5" type="ORF">K469DRAFT_714002</name>
</gene>
<dbReference type="GO" id="GO:0000166">
    <property type="term" value="F:nucleotide binding"/>
    <property type="evidence" value="ECO:0007669"/>
    <property type="project" value="UniProtKB-KW"/>
</dbReference>
<keyword evidence="2" id="KW-0378">Hydrolase</keyword>
<dbReference type="PANTHER" id="PTHR12486:SF5">
    <property type="entry name" value="ADENOSINE 5'-MONOPHOSPHORAMIDASE HINT3"/>
    <property type="match status" value="1"/>
</dbReference>
<feature type="short sequence motif" description="Histidine triad motif" evidence="3">
    <location>
        <begin position="137"/>
        <end position="141"/>
    </location>
</feature>
<proteinExistence type="predicted"/>
<evidence type="ECO:0000313" key="5">
    <source>
        <dbReference type="EMBL" id="KAF2181132.1"/>
    </source>
</evidence>
<dbReference type="Pfam" id="PF11969">
    <property type="entry name" value="DcpS_C"/>
    <property type="match status" value="1"/>
</dbReference>
<evidence type="ECO:0000313" key="6">
    <source>
        <dbReference type="Proteomes" id="UP000800200"/>
    </source>
</evidence>
<evidence type="ECO:0000256" key="3">
    <source>
        <dbReference type="PROSITE-ProRule" id="PRU00464"/>
    </source>
</evidence>
<keyword evidence="1" id="KW-0547">Nucleotide-binding</keyword>
<dbReference type="AlphaFoldDB" id="A0A6A6DRX5"/>
<dbReference type="PROSITE" id="PS51084">
    <property type="entry name" value="HIT_2"/>
    <property type="match status" value="1"/>
</dbReference>
<name>A0A6A6DRX5_9PEZI</name>
<sequence>MEKFCNIVRSTATILRKIVRYLAGLEWTEKKQDVCRFCDHQNFQKIVYQDDHTIAFENARLAGQLHWLLIPVEHVRDVEALTGEHVHLLERLEDVKTLLLERYCPDVSPSVIHSGYHRGRRPLVGSLFWPDIVSIHHLHLHVIVETQWYMKLFKYPAWLPLMWKSDEQVMREAQMKHKKASSSQANFKID</sequence>
<dbReference type="GO" id="GO:0016787">
    <property type="term" value="F:hydrolase activity"/>
    <property type="evidence" value="ECO:0007669"/>
    <property type="project" value="UniProtKB-KW"/>
</dbReference>
<accession>A0A6A6DRX5</accession>
<dbReference type="SUPFAM" id="SSF54197">
    <property type="entry name" value="HIT-like"/>
    <property type="match status" value="1"/>
</dbReference>
<organism evidence="5 6">
    <name type="scientific">Zopfia rhizophila CBS 207.26</name>
    <dbReference type="NCBI Taxonomy" id="1314779"/>
    <lineage>
        <taxon>Eukaryota</taxon>
        <taxon>Fungi</taxon>
        <taxon>Dikarya</taxon>
        <taxon>Ascomycota</taxon>
        <taxon>Pezizomycotina</taxon>
        <taxon>Dothideomycetes</taxon>
        <taxon>Dothideomycetes incertae sedis</taxon>
        <taxon>Zopfiaceae</taxon>
        <taxon>Zopfia</taxon>
    </lineage>
</organism>
<dbReference type="OrthoDB" id="3936588at2759"/>